<dbReference type="Proteomes" id="UP000581447">
    <property type="component" value="Unassembled WGS sequence"/>
</dbReference>
<dbReference type="SUPFAM" id="SSF102400">
    <property type="entry name" value="DNA polymerase III chi subunit"/>
    <property type="match status" value="1"/>
</dbReference>
<name>A0A840AY59_9SPHN</name>
<evidence type="ECO:0000313" key="2">
    <source>
        <dbReference type="Proteomes" id="UP000581447"/>
    </source>
</evidence>
<dbReference type="AlphaFoldDB" id="A0A840AY59"/>
<dbReference type="InterPro" id="IPR007459">
    <property type="entry name" value="DNA_pol3_chi"/>
</dbReference>
<dbReference type="EC" id="2.7.7.7" evidence="1"/>
<gene>
    <name evidence="1" type="ORF">GGR91_001270</name>
</gene>
<dbReference type="Pfam" id="PF04364">
    <property type="entry name" value="DNA_pol3_chi"/>
    <property type="match status" value="1"/>
</dbReference>
<protein>
    <submittedName>
        <fullName evidence="1">DNA polymerase-3 subunit chi</fullName>
        <ecNumber evidence="1">2.7.7.7</ecNumber>
    </submittedName>
</protein>
<reference evidence="1 2" key="1">
    <citation type="submission" date="2020-08" db="EMBL/GenBank/DDBJ databases">
        <title>Genomic Encyclopedia of Type Strains, Phase IV (KMG-IV): sequencing the most valuable type-strain genomes for metagenomic binning, comparative biology and taxonomic classification.</title>
        <authorList>
            <person name="Goeker M."/>
        </authorList>
    </citation>
    <scope>NUCLEOTIDE SEQUENCE [LARGE SCALE GENOMIC DNA]</scope>
    <source>
        <strain evidence="1 2">DSM 29050</strain>
    </source>
</reference>
<evidence type="ECO:0000313" key="1">
    <source>
        <dbReference type="EMBL" id="MBB3943048.1"/>
    </source>
</evidence>
<dbReference type="GO" id="GO:0032298">
    <property type="term" value="P:positive regulation of DNA-templated DNA replication initiation"/>
    <property type="evidence" value="ECO:0007669"/>
    <property type="project" value="TreeGrafter"/>
</dbReference>
<dbReference type="RefSeq" id="WP_183941144.1">
    <property type="nucleotide sequence ID" value="NZ_BAABBG010000023.1"/>
</dbReference>
<keyword evidence="1" id="KW-0548">Nucleotidyltransferase</keyword>
<dbReference type="EMBL" id="JACIEA010000001">
    <property type="protein sequence ID" value="MBB3943048.1"/>
    <property type="molecule type" value="Genomic_DNA"/>
</dbReference>
<dbReference type="InterPro" id="IPR036768">
    <property type="entry name" value="PolIII_chi_sf"/>
</dbReference>
<dbReference type="GO" id="GO:0003887">
    <property type="term" value="F:DNA-directed DNA polymerase activity"/>
    <property type="evidence" value="ECO:0007669"/>
    <property type="project" value="UniProtKB-EC"/>
</dbReference>
<dbReference type="PANTHER" id="PTHR38767:SF1">
    <property type="entry name" value="DNA POLYMERASE III SUBUNIT CHI"/>
    <property type="match status" value="1"/>
</dbReference>
<comment type="caution">
    <text evidence="1">The sequence shown here is derived from an EMBL/GenBank/DDBJ whole genome shotgun (WGS) entry which is preliminary data.</text>
</comment>
<keyword evidence="2" id="KW-1185">Reference proteome</keyword>
<keyword evidence="1" id="KW-0808">Transferase</keyword>
<accession>A0A840AY59</accession>
<organism evidence="1 2">
    <name type="scientific">Sphingorhabdus rigui</name>
    <dbReference type="NCBI Taxonomy" id="1282858"/>
    <lineage>
        <taxon>Bacteria</taxon>
        <taxon>Pseudomonadati</taxon>
        <taxon>Pseudomonadota</taxon>
        <taxon>Alphaproteobacteria</taxon>
        <taxon>Sphingomonadales</taxon>
        <taxon>Sphingomonadaceae</taxon>
        <taxon>Sphingorhabdus</taxon>
    </lineage>
</organism>
<dbReference type="GO" id="GO:0006260">
    <property type="term" value="P:DNA replication"/>
    <property type="evidence" value="ECO:0007669"/>
    <property type="project" value="InterPro"/>
</dbReference>
<dbReference type="GO" id="GO:0003677">
    <property type="term" value="F:DNA binding"/>
    <property type="evidence" value="ECO:0007669"/>
    <property type="project" value="InterPro"/>
</dbReference>
<dbReference type="PANTHER" id="PTHR38767">
    <property type="entry name" value="DNA POLYMERASE III SUBUNIT CHI"/>
    <property type="match status" value="1"/>
</dbReference>
<proteinExistence type="predicted"/>
<dbReference type="Gene3D" id="3.40.50.10110">
    <property type="entry name" value="DNA polymerase III subunit chi"/>
    <property type="match status" value="1"/>
</dbReference>
<sequence>MQVDFYQLTRDPAEKVLPAIAQRILDNKGRLLIISDDAGQLDAISAALWTARADSFLAHAKSGEGDDALQPILLSQDTDAPNGARFVALADGNWRAVTEDFDRAFYLFPPEQTDNARSAWRTLGDGVERRYWKQDGGKWVQGP</sequence>